<organism evidence="6 7">
    <name type="scientific">Anaeramoeba flamelloides</name>
    <dbReference type="NCBI Taxonomy" id="1746091"/>
    <lineage>
        <taxon>Eukaryota</taxon>
        <taxon>Metamonada</taxon>
        <taxon>Anaeramoebidae</taxon>
        <taxon>Anaeramoeba</taxon>
    </lineage>
</organism>
<dbReference type="InterPro" id="IPR010472">
    <property type="entry name" value="FH3_dom"/>
</dbReference>
<dbReference type="PANTHER" id="PTHR45725:SF1">
    <property type="entry name" value="DISHEVELLED ASSOCIATED ACTIVATOR OF MORPHOGENESIS, ISOFORM D"/>
    <property type="match status" value="1"/>
</dbReference>
<dbReference type="SMART" id="SM01139">
    <property type="entry name" value="Drf_FH3"/>
    <property type="match status" value="1"/>
</dbReference>
<keyword evidence="1" id="KW-0175">Coiled coil</keyword>
<dbReference type="EMBL" id="JANTQA010000047">
    <property type="protein sequence ID" value="KAJ3433705.1"/>
    <property type="molecule type" value="Genomic_DNA"/>
</dbReference>
<feature type="domain" description="DAD" evidence="3">
    <location>
        <begin position="1356"/>
        <end position="1384"/>
    </location>
</feature>
<dbReference type="GO" id="GO:0030036">
    <property type="term" value="P:actin cytoskeleton organization"/>
    <property type="evidence" value="ECO:0007669"/>
    <property type="project" value="InterPro"/>
</dbReference>
<dbReference type="SMART" id="SM00498">
    <property type="entry name" value="FH2"/>
    <property type="match status" value="1"/>
</dbReference>
<feature type="compositionally biased region" description="Basic and acidic residues" evidence="2">
    <location>
        <begin position="690"/>
        <end position="735"/>
    </location>
</feature>
<feature type="compositionally biased region" description="Basic and acidic residues" evidence="2">
    <location>
        <begin position="747"/>
        <end position="784"/>
    </location>
</feature>
<gene>
    <name evidence="6" type="ORF">M0812_22670</name>
</gene>
<dbReference type="PROSITE" id="PS51231">
    <property type="entry name" value="DAD"/>
    <property type="match status" value="1"/>
</dbReference>
<evidence type="ECO:0000259" key="3">
    <source>
        <dbReference type="PROSITE" id="PS51231"/>
    </source>
</evidence>
<dbReference type="InterPro" id="IPR011989">
    <property type="entry name" value="ARM-like"/>
</dbReference>
<dbReference type="InterPro" id="IPR051425">
    <property type="entry name" value="Formin_Homology"/>
</dbReference>
<dbReference type="Gene3D" id="1.25.10.10">
    <property type="entry name" value="Leucine-rich Repeat Variant"/>
    <property type="match status" value="1"/>
</dbReference>
<dbReference type="Pfam" id="PF02181">
    <property type="entry name" value="FH2"/>
    <property type="match status" value="1"/>
</dbReference>
<evidence type="ECO:0000259" key="5">
    <source>
        <dbReference type="PROSITE" id="PS51444"/>
    </source>
</evidence>
<proteinExistence type="predicted"/>
<dbReference type="PROSITE" id="PS51444">
    <property type="entry name" value="FH2"/>
    <property type="match status" value="1"/>
</dbReference>
<feature type="region of interest" description="Disordered" evidence="2">
    <location>
        <begin position="593"/>
        <end position="949"/>
    </location>
</feature>
<feature type="coiled-coil region" evidence="1">
    <location>
        <begin position="1308"/>
        <end position="1345"/>
    </location>
</feature>
<sequence length="1425" mass="164087">MSAFKMKRFKKKSSSQSKVKKIEDSQKEIPKEELEKINQNFEKLISMMNLDPNKQETMRNLPLPQKLKLLEGSQLQKQAKTAEEYIKELSTQPTLEIIRKLSVELRTSQISWVKEFVEASGHAHLLNLLRVTLISSENDLNLILECSKAVKSLMNNTSGLMAVLKLENSTKILALGLTCSSEKVLQIIMDLLAAISTFPDFNEKVNECINNVHFEKKLLPYSLILNILTQSDDVELKTSAMTLIHGLTSNPDIAQRIQVRFAMFEIGLGDWLEIVNRKKNDSLTNLIELFENNMSVDMKELEETFGTSEFNLFSSEKIMKQLTDQIKDEEFSEVPLNILRSLIFLLYRSPFERQDIFTSIYDLLMECIQNIDTEESFRNLVFNITSPKNENTEKENETIFVLRQRSQELEKEIEDNSLKFVKIINEMKNYYEIMINKIKEQSKNQNRMNQFKKKYSKVILSLKNENENLLKANKDLKNYSIQLQDSQKQLIQDFNNKIKNHNIQVHKIIQNNNINKNVNVNHNNQETKTLSTEIANKSEMTTMETTTGTNNNNQIEHQNKQIINDDINDQKSKLIVNQTKSNNNNQIIKAEETKFSSTNNIPTTIENEKKNNTTEIENEGNIDSQVNQEIKLETEEKEEKKEKEMENENENEYKKEKEEERKEIENNENESNIEKNENKSNIDSQVNQEIKPKTEEKEENKEKEIENENKIENKIENENKKEKKEERKEIEKNENESNIDSQVNQEIKPETKEKKENEKENENKNEIENKKEKEEERKEIEKNENTNNSEGEVNKELKLETEVKQEEAEKANEENVKDLENNKSENDIKNKNENENQNTKESEETGEANEKENKGSTIPPPPNMGGGMGGIPPPPNMGGGGGIPPPPNMGGGGGIPPPPNMGGGIGGLPPPPNFGGGGMGGLPPPPNFGGGGGGLPPPPNFGGGFARKPREPKSNLVALNWKKLPNNVSSSGYWSNITVDDIDINVDGFLKLFEKKKKVNLKKDTSNTLKTNQGVISGKKISNVEITLRKLKKNEKEIVKSILQLDENVLNEDSIRSIIAQLPTDEENTKIREYKGDFSKLSLAEKYFKELLIVENVEKRLKTYGFNLSFQETIDSVEPQIRYLEKASTDLKGSQEFKTLMQIILKMGNLMNGGSFRGGAMGFNLEILPKLKDTKSTKDRSLNFMHFFAKVLTEKYPKTLKILEAIPLYEKAANIDLPMLTASINNIEKNFKDIEKEIQYLEEKDDNQRLKQDLYLKKMKPFLIKAKKQFQRISETLKRSVYCFEITIEHFGMKDDKTTPKYFFGLLKEFLINLRNANKENLKQIEEEKKKKLMEERKAKRLKMKKIPKVATTMTDEKGVMDNLIEKMRSGEAFKLKKTNKEPMFKTKRHKNSLIPDFRSQLRRNVGRNQTNRVSRIKGVRDRKF</sequence>
<dbReference type="InterPro" id="IPR014767">
    <property type="entry name" value="DAD_dom"/>
</dbReference>
<dbReference type="GO" id="GO:0003779">
    <property type="term" value="F:actin binding"/>
    <property type="evidence" value="ECO:0007669"/>
    <property type="project" value="InterPro"/>
</dbReference>
<feature type="domain" description="FH2" evidence="5">
    <location>
        <begin position="946"/>
        <end position="1340"/>
    </location>
</feature>
<dbReference type="PROSITE" id="PS51232">
    <property type="entry name" value="GBD_FH3"/>
    <property type="match status" value="1"/>
</dbReference>
<dbReference type="InterPro" id="IPR010473">
    <property type="entry name" value="GTPase-bd"/>
</dbReference>
<dbReference type="InterPro" id="IPR016024">
    <property type="entry name" value="ARM-type_fold"/>
</dbReference>
<dbReference type="SUPFAM" id="SSF48371">
    <property type="entry name" value="ARM repeat"/>
    <property type="match status" value="1"/>
</dbReference>
<evidence type="ECO:0000313" key="7">
    <source>
        <dbReference type="Proteomes" id="UP001146793"/>
    </source>
</evidence>
<comment type="caution">
    <text evidence="6">The sequence shown here is derived from an EMBL/GenBank/DDBJ whole genome shotgun (WGS) entry which is preliminary data.</text>
</comment>
<dbReference type="InterPro" id="IPR015425">
    <property type="entry name" value="FH2_Formin"/>
</dbReference>
<dbReference type="Gene3D" id="1.20.58.2220">
    <property type="entry name" value="Formin, FH2 domain"/>
    <property type="match status" value="1"/>
</dbReference>
<evidence type="ECO:0000256" key="1">
    <source>
        <dbReference type="SAM" id="Coils"/>
    </source>
</evidence>
<accession>A0AAV7Z0Q1</accession>
<dbReference type="Pfam" id="PF06371">
    <property type="entry name" value="Drf_GBD"/>
    <property type="match status" value="1"/>
</dbReference>
<feature type="compositionally biased region" description="Basic and acidic residues" evidence="2">
    <location>
        <begin position="630"/>
        <end position="665"/>
    </location>
</feature>
<evidence type="ECO:0000259" key="4">
    <source>
        <dbReference type="PROSITE" id="PS51232"/>
    </source>
</evidence>
<dbReference type="InterPro" id="IPR042201">
    <property type="entry name" value="FH2_Formin_sf"/>
</dbReference>
<name>A0AAV7Z0Q1_9EUKA</name>
<feature type="domain" description="GBD/FH3" evidence="4">
    <location>
        <begin position="29"/>
        <end position="379"/>
    </location>
</feature>
<feature type="region of interest" description="Disordered" evidence="2">
    <location>
        <begin position="1"/>
        <end position="27"/>
    </location>
</feature>
<dbReference type="Pfam" id="PF06367">
    <property type="entry name" value="Drf_FH3"/>
    <property type="match status" value="1"/>
</dbReference>
<feature type="compositionally biased region" description="Basic residues" evidence="2">
    <location>
        <begin position="1"/>
        <end position="13"/>
    </location>
</feature>
<dbReference type="SMART" id="SM01140">
    <property type="entry name" value="Drf_GBD"/>
    <property type="match status" value="1"/>
</dbReference>
<reference evidence="6" key="1">
    <citation type="submission" date="2022-08" db="EMBL/GenBank/DDBJ databases">
        <title>Novel sulphate-reducing endosymbionts in the free-living metamonad Anaeramoeba.</title>
        <authorList>
            <person name="Jerlstrom-Hultqvist J."/>
            <person name="Cepicka I."/>
            <person name="Gallot-Lavallee L."/>
            <person name="Salas-Leiva D."/>
            <person name="Curtis B.A."/>
            <person name="Zahonova K."/>
            <person name="Pipaliya S."/>
            <person name="Dacks J."/>
            <person name="Roger A.J."/>
        </authorList>
    </citation>
    <scope>NUCLEOTIDE SEQUENCE</scope>
    <source>
        <strain evidence="6">Busselton2</strain>
    </source>
</reference>
<evidence type="ECO:0000313" key="6">
    <source>
        <dbReference type="EMBL" id="KAJ3433705.1"/>
    </source>
</evidence>
<evidence type="ECO:0000256" key="2">
    <source>
        <dbReference type="SAM" id="MobiDB-lite"/>
    </source>
</evidence>
<dbReference type="PANTHER" id="PTHR45725">
    <property type="entry name" value="FORMIN HOMOLOGY 2 FAMILY MEMBER"/>
    <property type="match status" value="1"/>
</dbReference>
<feature type="region of interest" description="Disordered" evidence="2">
    <location>
        <begin position="1404"/>
        <end position="1425"/>
    </location>
</feature>
<dbReference type="GO" id="GO:0031267">
    <property type="term" value="F:small GTPase binding"/>
    <property type="evidence" value="ECO:0007669"/>
    <property type="project" value="InterPro"/>
</dbReference>
<dbReference type="SUPFAM" id="SSF101447">
    <property type="entry name" value="Formin homology 2 domain (FH2 domain)"/>
    <property type="match status" value="1"/>
</dbReference>
<protein>
    <submittedName>
        <fullName evidence="6">Protein diaphanous</fullName>
    </submittedName>
</protein>
<feature type="compositionally biased region" description="Basic and acidic residues" evidence="2">
    <location>
        <begin position="792"/>
        <end position="854"/>
    </location>
</feature>
<dbReference type="InterPro" id="IPR014768">
    <property type="entry name" value="GBD/FH3_dom"/>
</dbReference>
<dbReference type="Proteomes" id="UP001146793">
    <property type="component" value="Unassembled WGS sequence"/>
</dbReference>
<feature type="coiled-coil region" evidence="1">
    <location>
        <begin position="452"/>
        <end position="489"/>
    </location>
</feature>